<dbReference type="KEGG" id="kan:IMCC3317_43390"/>
<evidence type="ECO:0000256" key="2">
    <source>
        <dbReference type="RuleBase" id="RU003616"/>
    </source>
</evidence>
<dbReference type="InterPro" id="IPR008978">
    <property type="entry name" value="HSP20-like_chaperone"/>
</dbReference>
<organism evidence="4 5">
    <name type="scientific">Kordia antarctica</name>
    <dbReference type="NCBI Taxonomy" id="1218801"/>
    <lineage>
        <taxon>Bacteria</taxon>
        <taxon>Pseudomonadati</taxon>
        <taxon>Bacteroidota</taxon>
        <taxon>Flavobacteriia</taxon>
        <taxon>Flavobacteriales</taxon>
        <taxon>Flavobacteriaceae</taxon>
        <taxon>Kordia</taxon>
    </lineage>
</organism>
<name>A0A7L4ZR22_9FLAO</name>
<dbReference type="Pfam" id="PF00011">
    <property type="entry name" value="HSP20"/>
    <property type="match status" value="1"/>
</dbReference>
<dbReference type="InterPro" id="IPR031107">
    <property type="entry name" value="Small_HSP"/>
</dbReference>
<dbReference type="PROSITE" id="PS01031">
    <property type="entry name" value="SHSP"/>
    <property type="match status" value="1"/>
</dbReference>
<gene>
    <name evidence="4" type="primary">hspA</name>
    <name evidence="4" type="ORF">IMCC3317_43390</name>
</gene>
<reference evidence="4 5" key="1">
    <citation type="journal article" date="2013" name="Int. J. Syst. Evol. Microbiol.">
        <title>Kordia antarctica sp. nov., isolated from Antarctic seawater.</title>
        <authorList>
            <person name="Baek K."/>
            <person name="Choi A."/>
            <person name="Kang I."/>
            <person name="Lee K."/>
            <person name="Cho J.C."/>
        </authorList>
    </citation>
    <scope>NUCLEOTIDE SEQUENCE [LARGE SCALE GENOMIC DNA]</scope>
    <source>
        <strain evidence="4 5">IMCC3317</strain>
    </source>
</reference>
<dbReference type="RefSeq" id="WP_160131457.1">
    <property type="nucleotide sequence ID" value="NZ_CP019288.1"/>
</dbReference>
<dbReference type="EMBL" id="CP019288">
    <property type="protein sequence ID" value="QHI38939.1"/>
    <property type="molecule type" value="Genomic_DNA"/>
</dbReference>
<dbReference type="CDD" id="cd06464">
    <property type="entry name" value="ACD_sHsps-like"/>
    <property type="match status" value="1"/>
</dbReference>
<evidence type="ECO:0000256" key="1">
    <source>
        <dbReference type="PROSITE-ProRule" id="PRU00285"/>
    </source>
</evidence>
<protein>
    <submittedName>
        <fullName evidence="4">Spore protein SP21</fullName>
    </submittedName>
</protein>
<comment type="similarity">
    <text evidence="1 2">Belongs to the small heat shock protein (HSP20) family.</text>
</comment>
<evidence type="ECO:0000313" key="4">
    <source>
        <dbReference type="EMBL" id="QHI38939.1"/>
    </source>
</evidence>
<evidence type="ECO:0000259" key="3">
    <source>
        <dbReference type="PROSITE" id="PS01031"/>
    </source>
</evidence>
<dbReference type="Proteomes" id="UP000464657">
    <property type="component" value="Chromosome"/>
</dbReference>
<keyword evidence="5" id="KW-1185">Reference proteome</keyword>
<dbReference type="AlphaFoldDB" id="A0A7L4ZR22"/>
<proteinExistence type="inferred from homology"/>
<feature type="domain" description="SHSP" evidence="3">
    <location>
        <begin position="30"/>
        <end position="149"/>
    </location>
</feature>
<dbReference type="SUPFAM" id="SSF49764">
    <property type="entry name" value="HSP20-like chaperones"/>
    <property type="match status" value="1"/>
</dbReference>
<evidence type="ECO:0000313" key="5">
    <source>
        <dbReference type="Proteomes" id="UP000464657"/>
    </source>
</evidence>
<sequence length="149" mass="16834">MNLVKRKNADFPSIFDELFQTDWFGGIANQVASTTNIPATNIKETADNFILEVAAPGKTKEDFKLALDHDVLTISTEAKKEVDTETSSAEAEKYTRKEFSFEAFKRSFKLPQTVNKEEIKATYTNGILNVALPKREEDKVKPQRTIEIS</sequence>
<dbReference type="Gene3D" id="2.60.40.790">
    <property type="match status" value="1"/>
</dbReference>
<dbReference type="OrthoDB" id="9814487at2"/>
<dbReference type="PANTHER" id="PTHR11527">
    <property type="entry name" value="HEAT-SHOCK PROTEIN 20 FAMILY MEMBER"/>
    <property type="match status" value="1"/>
</dbReference>
<dbReference type="InterPro" id="IPR002068">
    <property type="entry name" value="A-crystallin/Hsp20_dom"/>
</dbReference>
<accession>A0A7L4ZR22</accession>